<evidence type="ECO:0000313" key="1">
    <source>
        <dbReference type="EMBL" id="TWT94442.1"/>
    </source>
</evidence>
<organism evidence="1 2">
    <name type="scientific">Stieleria varia</name>
    <dbReference type="NCBI Taxonomy" id="2528005"/>
    <lineage>
        <taxon>Bacteria</taxon>
        <taxon>Pseudomonadati</taxon>
        <taxon>Planctomycetota</taxon>
        <taxon>Planctomycetia</taxon>
        <taxon>Pirellulales</taxon>
        <taxon>Pirellulaceae</taxon>
        <taxon>Stieleria</taxon>
    </lineage>
</organism>
<accession>A0A5C6A3G0</accession>
<dbReference type="AlphaFoldDB" id="A0A5C6A3G0"/>
<dbReference type="EMBL" id="SJPN01000007">
    <property type="protein sequence ID" value="TWT94442.1"/>
    <property type="molecule type" value="Genomic_DNA"/>
</dbReference>
<protein>
    <submittedName>
        <fullName evidence="1">Uncharacterized protein</fullName>
    </submittedName>
</protein>
<proteinExistence type="predicted"/>
<gene>
    <name evidence="1" type="ORF">Pla52n_52630</name>
</gene>
<sequence>MDSLPARLGYRGCYMDEGMSHPRIGLIACVVLISGCASTSVVSDPVIDAASQPKFLTQLDRVDAIQIEELTITNRSDVRRFIQLCRNAQWAPFVANMPGDLATIRFMSDGTETHRLLYAGGWLIDTNGDGVERFGTIHADDGDWITENVDTRLMLLRNAL</sequence>
<evidence type="ECO:0000313" key="2">
    <source>
        <dbReference type="Proteomes" id="UP000320176"/>
    </source>
</evidence>
<comment type="caution">
    <text evidence="1">The sequence shown here is derived from an EMBL/GenBank/DDBJ whole genome shotgun (WGS) entry which is preliminary data.</text>
</comment>
<reference evidence="1 2" key="1">
    <citation type="submission" date="2019-02" db="EMBL/GenBank/DDBJ databases">
        <title>Deep-cultivation of Planctomycetes and their phenomic and genomic characterization uncovers novel biology.</title>
        <authorList>
            <person name="Wiegand S."/>
            <person name="Jogler M."/>
            <person name="Boedeker C."/>
            <person name="Pinto D."/>
            <person name="Vollmers J."/>
            <person name="Rivas-Marin E."/>
            <person name="Kohn T."/>
            <person name="Peeters S.H."/>
            <person name="Heuer A."/>
            <person name="Rast P."/>
            <person name="Oberbeckmann S."/>
            <person name="Bunk B."/>
            <person name="Jeske O."/>
            <person name="Meyerdierks A."/>
            <person name="Storesund J.E."/>
            <person name="Kallscheuer N."/>
            <person name="Luecker S."/>
            <person name="Lage O.M."/>
            <person name="Pohl T."/>
            <person name="Merkel B.J."/>
            <person name="Hornburger P."/>
            <person name="Mueller R.-W."/>
            <person name="Bruemmer F."/>
            <person name="Labrenz M."/>
            <person name="Spormann A.M."/>
            <person name="Op Den Camp H."/>
            <person name="Overmann J."/>
            <person name="Amann R."/>
            <person name="Jetten M.S.M."/>
            <person name="Mascher T."/>
            <person name="Medema M.H."/>
            <person name="Devos D.P."/>
            <person name="Kaster A.-K."/>
            <person name="Ovreas L."/>
            <person name="Rohde M."/>
            <person name="Galperin M.Y."/>
            <person name="Jogler C."/>
        </authorList>
    </citation>
    <scope>NUCLEOTIDE SEQUENCE [LARGE SCALE GENOMIC DNA]</scope>
    <source>
        <strain evidence="1 2">Pla52n</strain>
    </source>
</reference>
<keyword evidence="2" id="KW-1185">Reference proteome</keyword>
<name>A0A5C6A3G0_9BACT</name>
<dbReference type="Proteomes" id="UP000320176">
    <property type="component" value="Unassembled WGS sequence"/>
</dbReference>